<comment type="similarity">
    <text evidence="1 6">Belongs to the universal ribosomal protein uL22 family.</text>
</comment>
<dbReference type="GO" id="GO:0005762">
    <property type="term" value="C:mitochondrial large ribosomal subunit"/>
    <property type="evidence" value="ECO:0007669"/>
    <property type="project" value="TreeGrafter"/>
</dbReference>
<accession>A0A154P4Z8</accession>
<evidence type="ECO:0000256" key="2">
    <source>
        <dbReference type="ARBA" id="ARBA00022980"/>
    </source>
</evidence>
<dbReference type="SUPFAM" id="SSF54843">
    <property type="entry name" value="Ribosomal protein L22"/>
    <property type="match status" value="1"/>
</dbReference>
<dbReference type="InterPro" id="IPR036394">
    <property type="entry name" value="Ribosomal_uL22_sf"/>
</dbReference>
<dbReference type="PANTHER" id="PTHR13501:SF8">
    <property type="entry name" value="LARGE RIBOSOMAL SUBUNIT PROTEIN UL22M"/>
    <property type="match status" value="1"/>
</dbReference>
<dbReference type="InterPro" id="IPR001063">
    <property type="entry name" value="Ribosomal_uL22"/>
</dbReference>
<evidence type="ECO:0000256" key="5">
    <source>
        <dbReference type="ARBA" id="ARBA00035506"/>
    </source>
</evidence>
<dbReference type="AlphaFoldDB" id="A0A154P4Z8"/>
<evidence type="ECO:0000256" key="6">
    <source>
        <dbReference type="RuleBase" id="RU004005"/>
    </source>
</evidence>
<keyword evidence="3 6" id="KW-0687">Ribonucleoprotein</keyword>
<protein>
    <recommendedName>
        <fullName evidence="4">Large ribosomal subunit protein uL22m</fullName>
    </recommendedName>
    <alternativeName>
        <fullName evidence="5">39S ribosomal protein L22, mitochondrial</fullName>
    </alternativeName>
</protein>
<dbReference type="EMBL" id="KQ434820">
    <property type="protein sequence ID" value="KZC07015.1"/>
    <property type="molecule type" value="Genomic_DNA"/>
</dbReference>
<evidence type="ECO:0000256" key="4">
    <source>
        <dbReference type="ARBA" id="ARBA00035286"/>
    </source>
</evidence>
<dbReference type="PANTHER" id="PTHR13501">
    <property type="entry name" value="CHLOROPLAST 50S RIBOSOMAL PROTEIN L22-RELATED"/>
    <property type="match status" value="1"/>
</dbReference>
<dbReference type="GO" id="GO:0003735">
    <property type="term" value="F:structural constituent of ribosome"/>
    <property type="evidence" value="ECO:0007669"/>
    <property type="project" value="InterPro"/>
</dbReference>
<evidence type="ECO:0000313" key="7">
    <source>
        <dbReference type="EMBL" id="KZC07015.1"/>
    </source>
</evidence>
<sequence length="163" mass="18949">MEHNKTIFPPQKPGEEKRPGYVCNMKKDIKYSPLKMWYVACFVRGMTVDEAIKQLSFLNKKGAAIAKEVILEAQNMAADHNIEFKSNLWVAESFATKGMVIKGMRRHAKGRQGIVHYRHCNYFVRLEEGKPPADYYMKNPKSGKELLDEWMDKMQHRKVLNSL</sequence>
<dbReference type="GO" id="GO:0006412">
    <property type="term" value="P:translation"/>
    <property type="evidence" value="ECO:0007669"/>
    <property type="project" value="InterPro"/>
</dbReference>
<organism evidence="7 8">
    <name type="scientific">Dufourea novaeangliae</name>
    <name type="common">Sweat bee</name>
    <dbReference type="NCBI Taxonomy" id="178035"/>
    <lineage>
        <taxon>Eukaryota</taxon>
        <taxon>Metazoa</taxon>
        <taxon>Ecdysozoa</taxon>
        <taxon>Arthropoda</taxon>
        <taxon>Hexapoda</taxon>
        <taxon>Insecta</taxon>
        <taxon>Pterygota</taxon>
        <taxon>Neoptera</taxon>
        <taxon>Endopterygota</taxon>
        <taxon>Hymenoptera</taxon>
        <taxon>Apocrita</taxon>
        <taxon>Aculeata</taxon>
        <taxon>Apoidea</taxon>
        <taxon>Anthophila</taxon>
        <taxon>Halictidae</taxon>
        <taxon>Rophitinae</taxon>
        <taxon>Dufourea</taxon>
    </lineage>
</organism>
<gene>
    <name evidence="7" type="ORF">WN55_08899</name>
</gene>
<dbReference type="STRING" id="178035.A0A154P4Z8"/>
<dbReference type="OrthoDB" id="416470at2759"/>
<name>A0A154P4Z8_DUFNO</name>
<dbReference type="Proteomes" id="UP000076502">
    <property type="component" value="Unassembled WGS sequence"/>
</dbReference>
<evidence type="ECO:0000256" key="3">
    <source>
        <dbReference type="ARBA" id="ARBA00023274"/>
    </source>
</evidence>
<evidence type="ECO:0000313" key="8">
    <source>
        <dbReference type="Proteomes" id="UP000076502"/>
    </source>
</evidence>
<dbReference type="Pfam" id="PF00237">
    <property type="entry name" value="Ribosomal_L22"/>
    <property type="match status" value="1"/>
</dbReference>
<evidence type="ECO:0000256" key="1">
    <source>
        <dbReference type="ARBA" id="ARBA00009451"/>
    </source>
</evidence>
<keyword evidence="8" id="KW-1185">Reference proteome</keyword>
<proteinExistence type="inferred from homology"/>
<keyword evidence="2 6" id="KW-0689">Ribosomal protein</keyword>
<reference evidence="7 8" key="1">
    <citation type="submission" date="2015-07" db="EMBL/GenBank/DDBJ databases">
        <title>The genome of Dufourea novaeangliae.</title>
        <authorList>
            <person name="Pan H."/>
            <person name="Kapheim K."/>
        </authorList>
    </citation>
    <scope>NUCLEOTIDE SEQUENCE [LARGE SCALE GENOMIC DNA]</scope>
    <source>
        <strain evidence="7">0120121106</strain>
        <tissue evidence="7">Whole body</tissue>
    </source>
</reference>
<dbReference type="InterPro" id="IPR047867">
    <property type="entry name" value="Ribosomal_uL22_bac/org-type"/>
</dbReference>
<dbReference type="Gene3D" id="3.90.470.10">
    <property type="entry name" value="Ribosomal protein L22/L17"/>
    <property type="match status" value="1"/>
</dbReference>